<feature type="transmembrane region" description="Helical" evidence="2">
    <location>
        <begin position="241"/>
        <end position="260"/>
    </location>
</feature>
<gene>
    <name evidence="5" type="ORF">HHK36_018679</name>
</gene>
<evidence type="ECO:0000259" key="4">
    <source>
        <dbReference type="Pfam" id="PF24053"/>
    </source>
</evidence>
<sequence>MDRKGVLAVILLILVVAEGSDASLFDKFRRLVETGPNEAPSPISNDLDGRAPQSPLTETHKDGPTGSRAITDKNCEGISPKCDHKNLIACIRHAESGLRDEIGQEVLMFRPSTLQEAMGHARRQEVKLQKLRRQSQFAAPNSISAIGSVTRSHELFLVVQNEGEITLIVNVMAPPSVNFTIKKIIILEHQAEKINFSMISENATIVLNAGNVDCELDVRLPVSEGNFFNWLPYATRVTPIYGAYFLFLTAMIVGVTWACCKLGKRERRGDGGVQYQELEMGFPESVSANNVDTANGWDEGWDDDWDEENAVKSPGGYHVGNVSANGLTSRPSNKDGWEND</sequence>
<evidence type="ECO:0000256" key="2">
    <source>
        <dbReference type="SAM" id="Phobius"/>
    </source>
</evidence>
<reference evidence="5 6" key="1">
    <citation type="submission" date="2020-04" db="EMBL/GenBank/DDBJ databases">
        <title>Plant Genome Project.</title>
        <authorList>
            <person name="Zhang R.-G."/>
        </authorList>
    </citation>
    <scope>NUCLEOTIDE SEQUENCE [LARGE SCALE GENOMIC DNA]</scope>
    <source>
        <strain evidence="5">YNK0</strain>
        <tissue evidence="5">Leaf</tissue>
    </source>
</reference>
<evidence type="ECO:0000313" key="5">
    <source>
        <dbReference type="EMBL" id="KAF8397041.1"/>
    </source>
</evidence>
<keyword evidence="6" id="KW-1185">Reference proteome</keyword>
<dbReference type="PANTHER" id="PTHR34200:SF2">
    <property type="entry name" value="TRANSMEMBRANE PROTEIN"/>
    <property type="match status" value="1"/>
</dbReference>
<keyword evidence="2" id="KW-0812">Transmembrane</keyword>
<feature type="signal peptide" evidence="3">
    <location>
        <begin position="1"/>
        <end position="22"/>
    </location>
</feature>
<dbReference type="Pfam" id="PF24053">
    <property type="entry name" value="DUF7356"/>
    <property type="match status" value="1"/>
</dbReference>
<feature type="compositionally biased region" description="Polar residues" evidence="1">
    <location>
        <begin position="322"/>
        <end position="331"/>
    </location>
</feature>
<proteinExistence type="predicted"/>
<keyword evidence="3" id="KW-0732">Signal</keyword>
<keyword evidence="2" id="KW-0472">Membrane</keyword>
<evidence type="ECO:0000256" key="3">
    <source>
        <dbReference type="SAM" id="SignalP"/>
    </source>
</evidence>
<protein>
    <recommendedName>
        <fullName evidence="4">DUF7356 domain-containing protein</fullName>
    </recommendedName>
</protein>
<feature type="region of interest" description="Disordered" evidence="1">
    <location>
        <begin position="35"/>
        <end position="71"/>
    </location>
</feature>
<comment type="caution">
    <text evidence="5">The sequence shown here is derived from an EMBL/GenBank/DDBJ whole genome shotgun (WGS) entry which is preliminary data.</text>
</comment>
<dbReference type="OrthoDB" id="785602at2759"/>
<evidence type="ECO:0000256" key="1">
    <source>
        <dbReference type="SAM" id="MobiDB-lite"/>
    </source>
</evidence>
<keyword evidence="2" id="KW-1133">Transmembrane helix</keyword>
<accession>A0A834Z4E6</accession>
<feature type="domain" description="DUF7356" evidence="4">
    <location>
        <begin position="150"/>
        <end position="221"/>
    </location>
</feature>
<feature type="chain" id="PRO_5032895669" description="DUF7356 domain-containing protein" evidence="3">
    <location>
        <begin position="23"/>
        <end position="340"/>
    </location>
</feature>
<dbReference type="EMBL" id="JABCRI010000012">
    <property type="protein sequence ID" value="KAF8397041.1"/>
    <property type="molecule type" value="Genomic_DNA"/>
</dbReference>
<feature type="region of interest" description="Disordered" evidence="1">
    <location>
        <begin position="300"/>
        <end position="340"/>
    </location>
</feature>
<organism evidence="5 6">
    <name type="scientific">Tetracentron sinense</name>
    <name type="common">Spur-leaf</name>
    <dbReference type="NCBI Taxonomy" id="13715"/>
    <lineage>
        <taxon>Eukaryota</taxon>
        <taxon>Viridiplantae</taxon>
        <taxon>Streptophyta</taxon>
        <taxon>Embryophyta</taxon>
        <taxon>Tracheophyta</taxon>
        <taxon>Spermatophyta</taxon>
        <taxon>Magnoliopsida</taxon>
        <taxon>Trochodendrales</taxon>
        <taxon>Trochodendraceae</taxon>
        <taxon>Tetracentron</taxon>
    </lineage>
</organism>
<dbReference type="InterPro" id="IPR055780">
    <property type="entry name" value="DUF7356"/>
</dbReference>
<dbReference type="AlphaFoldDB" id="A0A834Z4E6"/>
<name>A0A834Z4E6_TETSI</name>
<evidence type="ECO:0000313" key="6">
    <source>
        <dbReference type="Proteomes" id="UP000655225"/>
    </source>
</evidence>
<dbReference type="Proteomes" id="UP000655225">
    <property type="component" value="Unassembled WGS sequence"/>
</dbReference>
<dbReference type="PANTHER" id="PTHR34200">
    <property type="entry name" value="DENTIN SIALOPHOSPHOPROTEIN-LIKE ISOFORM X1"/>
    <property type="match status" value="1"/>
</dbReference>